<dbReference type="RefSeq" id="WP_056967878.1">
    <property type="nucleotide sequence ID" value="NZ_CBCRVQ010000010.1"/>
</dbReference>
<organism evidence="1 3">
    <name type="scientific">Limosilactobacillus mucosae</name>
    <name type="common">Lactobacillus mucosae</name>
    <dbReference type="NCBI Taxonomy" id="97478"/>
    <lineage>
        <taxon>Bacteria</taxon>
        <taxon>Bacillati</taxon>
        <taxon>Bacillota</taxon>
        <taxon>Bacilli</taxon>
        <taxon>Lactobacillales</taxon>
        <taxon>Lactobacillaceae</taxon>
        <taxon>Limosilactobacillus</taxon>
    </lineage>
</organism>
<evidence type="ECO:0000313" key="3">
    <source>
        <dbReference type="Proteomes" id="UP000593929"/>
    </source>
</evidence>
<evidence type="ECO:0000313" key="2">
    <source>
        <dbReference type="EMBL" id="QOL69676.1"/>
    </source>
</evidence>
<evidence type="ECO:0000313" key="1">
    <source>
        <dbReference type="EMBL" id="QOL69626.1"/>
    </source>
</evidence>
<dbReference type="Proteomes" id="UP000593929">
    <property type="component" value="Chromosome"/>
</dbReference>
<dbReference type="EMBL" id="CP062966">
    <property type="protein sequence ID" value="QOL69626.1"/>
    <property type="molecule type" value="Genomic_DNA"/>
</dbReference>
<gene>
    <name evidence="1" type="ORF">LM011_09690</name>
    <name evidence="2" type="ORF">LM011_09995</name>
</gene>
<protein>
    <submittedName>
        <fullName evidence="1">Uncharacterized protein</fullName>
    </submittedName>
</protein>
<dbReference type="EMBL" id="CP062966">
    <property type="protein sequence ID" value="QOL69676.1"/>
    <property type="molecule type" value="Genomic_DNA"/>
</dbReference>
<sequence length="160" mass="17686">MDLTKIFSGMDKGPEAIQANFEKLKDFVNATTVSIDHTNNIVPAIGKLKDGYNQADIIKVGTTLSIFMIEFTLIEVPTYNEWQNMKIGSVPKSFLGGATHAIKLHYGLAVGEGNQNNGFYTADFNLDTNTGQINMYSRSRYPHDSGSQPMVNVSGVWLLY</sequence>
<accession>A0A7L9VS20</accession>
<dbReference type="AlphaFoldDB" id="A0A7L9VS20"/>
<proteinExistence type="predicted"/>
<name>A0A7L9VS20_LIMMU</name>
<reference evidence="1 3" key="1">
    <citation type="submission" date="2020-10" db="EMBL/GenBank/DDBJ databases">
        <title>Genome sequencing of Lactobacillus mucosae KCTC 21011.</title>
        <authorList>
            <person name="Kim J."/>
        </authorList>
    </citation>
    <scope>NUCLEOTIDE SEQUENCE [LARGE SCALE GENOMIC DNA]</scope>
    <source>
        <strain evidence="1 3">LM011</strain>
    </source>
</reference>